<dbReference type="AlphaFoldDB" id="A0AAV4VSX9"/>
<evidence type="ECO:0000313" key="2">
    <source>
        <dbReference type="Proteomes" id="UP001054945"/>
    </source>
</evidence>
<reference evidence="1 2" key="1">
    <citation type="submission" date="2021-06" db="EMBL/GenBank/DDBJ databases">
        <title>Caerostris extrusa draft genome.</title>
        <authorList>
            <person name="Kono N."/>
            <person name="Arakawa K."/>
        </authorList>
    </citation>
    <scope>NUCLEOTIDE SEQUENCE [LARGE SCALE GENOMIC DNA]</scope>
</reference>
<accession>A0AAV4VSX9</accession>
<name>A0AAV4VSX9_CAEEX</name>
<gene>
    <name evidence="1" type="ORF">CEXT_368381</name>
</gene>
<evidence type="ECO:0000313" key="1">
    <source>
        <dbReference type="EMBL" id="GIY72450.1"/>
    </source>
</evidence>
<organism evidence="1 2">
    <name type="scientific">Caerostris extrusa</name>
    <name type="common">Bark spider</name>
    <name type="synonym">Caerostris bankana</name>
    <dbReference type="NCBI Taxonomy" id="172846"/>
    <lineage>
        <taxon>Eukaryota</taxon>
        <taxon>Metazoa</taxon>
        <taxon>Ecdysozoa</taxon>
        <taxon>Arthropoda</taxon>
        <taxon>Chelicerata</taxon>
        <taxon>Arachnida</taxon>
        <taxon>Araneae</taxon>
        <taxon>Araneomorphae</taxon>
        <taxon>Entelegynae</taxon>
        <taxon>Araneoidea</taxon>
        <taxon>Araneidae</taxon>
        <taxon>Caerostris</taxon>
    </lineage>
</organism>
<keyword evidence="2" id="KW-1185">Reference proteome</keyword>
<comment type="caution">
    <text evidence="1">The sequence shown here is derived from an EMBL/GenBank/DDBJ whole genome shotgun (WGS) entry which is preliminary data.</text>
</comment>
<dbReference type="EMBL" id="BPLR01014947">
    <property type="protein sequence ID" value="GIY72450.1"/>
    <property type="molecule type" value="Genomic_DNA"/>
</dbReference>
<dbReference type="Proteomes" id="UP001054945">
    <property type="component" value="Unassembled WGS sequence"/>
</dbReference>
<sequence>MLRKIGMLYNGPPFQHPYERPISIRPCPGTAGHILLPLHQSKQKNSIHLLAPLSESGTEVDLQGKQIHQGHHPLGSDGVFISTWQRQLKDQYLAVADENIILVNYRRRLPRPFLEQSKCSRCRGSNLEAH</sequence>
<proteinExistence type="predicted"/>
<protein>
    <submittedName>
        <fullName evidence="1">Uncharacterized protein</fullName>
    </submittedName>
</protein>